<protein>
    <submittedName>
        <fullName evidence="1">Uncharacterized protein</fullName>
    </submittedName>
</protein>
<dbReference type="EMBL" id="CM042880">
    <property type="protein sequence ID" value="KAI4388824.1"/>
    <property type="molecule type" value="Genomic_DNA"/>
</dbReference>
<gene>
    <name evidence="1" type="ORF">MLD38_001119</name>
</gene>
<comment type="caution">
    <text evidence="1">The sequence shown here is derived from an EMBL/GenBank/DDBJ whole genome shotgun (WGS) entry which is preliminary data.</text>
</comment>
<dbReference type="Proteomes" id="UP001057402">
    <property type="component" value="Chromosome 1"/>
</dbReference>
<name>A0ACB9SCN5_9MYRT</name>
<reference evidence="2" key="1">
    <citation type="journal article" date="2023" name="Front. Plant Sci.">
        <title>Chromosomal-level genome assembly of Melastoma candidum provides insights into trichome evolution.</title>
        <authorList>
            <person name="Zhong Y."/>
            <person name="Wu W."/>
            <person name="Sun C."/>
            <person name="Zou P."/>
            <person name="Liu Y."/>
            <person name="Dai S."/>
            <person name="Zhou R."/>
        </authorList>
    </citation>
    <scope>NUCLEOTIDE SEQUENCE [LARGE SCALE GENOMIC DNA]</scope>
</reference>
<proteinExistence type="predicted"/>
<organism evidence="1 2">
    <name type="scientific">Melastoma candidum</name>
    <dbReference type="NCBI Taxonomy" id="119954"/>
    <lineage>
        <taxon>Eukaryota</taxon>
        <taxon>Viridiplantae</taxon>
        <taxon>Streptophyta</taxon>
        <taxon>Embryophyta</taxon>
        <taxon>Tracheophyta</taxon>
        <taxon>Spermatophyta</taxon>
        <taxon>Magnoliopsida</taxon>
        <taxon>eudicotyledons</taxon>
        <taxon>Gunneridae</taxon>
        <taxon>Pentapetalae</taxon>
        <taxon>rosids</taxon>
        <taxon>malvids</taxon>
        <taxon>Myrtales</taxon>
        <taxon>Melastomataceae</taxon>
        <taxon>Melastomatoideae</taxon>
        <taxon>Melastomateae</taxon>
        <taxon>Melastoma</taxon>
    </lineage>
</organism>
<accession>A0ACB9SCN5</accession>
<sequence>MGCCGRTRLCYAILFFFSPLLVPLACATWPLLLVVGICRRLRCGRNKEGIGLEREGRRVARCEKVHHGEEEGRVEVGLMQRYLEDQLRLVRSVLDNNCHCYHDPVLGLD</sequence>
<evidence type="ECO:0000313" key="2">
    <source>
        <dbReference type="Proteomes" id="UP001057402"/>
    </source>
</evidence>
<evidence type="ECO:0000313" key="1">
    <source>
        <dbReference type="EMBL" id="KAI4388824.1"/>
    </source>
</evidence>
<keyword evidence="2" id="KW-1185">Reference proteome</keyword>